<dbReference type="Proteomes" id="UP000254866">
    <property type="component" value="Unassembled WGS sequence"/>
</dbReference>
<keyword evidence="3" id="KW-1185">Reference proteome</keyword>
<reference evidence="2 3" key="1">
    <citation type="journal article" date="2018" name="IMA Fungus">
        <title>IMA Genome-F 9: Draft genome sequence of Annulohypoxylon stygium, Aspergillus mulundensis, Berkeleyomyces basicola (syn. Thielaviopsis basicola), Ceratocystis smalleyi, two Cercospora beticola strains, Coleophoma cylindrospora, Fusarium fracticaudum, Phialophora cf. hyalina, and Morchella septimelata.</title>
        <authorList>
            <person name="Wingfield B.D."/>
            <person name="Bills G.F."/>
            <person name="Dong Y."/>
            <person name="Huang W."/>
            <person name="Nel W.J."/>
            <person name="Swalarsk-Parry B.S."/>
            <person name="Vaghefi N."/>
            <person name="Wilken P.M."/>
            <person name="An Z."/>
            <person name="de Beer Z.W."/>
            <person name="De Vos L."/>
            <person name="Chen L."/>
            <person name="Duong T.A."/>
            <person name="Gao Y."/>
            <person name="Hammerbacher A."/>
            <person name="Kikkert J.R."/>
            <person name="Li Y."/>
            <person name="Li H."/>
            <person name="Li K."/>
            <person name="Li Q."/>
            <person name="Liu X."/>
            <person name="Ma X."/>
            <person name="Naidoo K."/>
            <person name="Pethybridge S.J."/>
            <person name="Sun J."/>
            <person name="Steenkamp E.T."/>
            <person name="van der Nest M.A."/>
            <person name="van Wyk S."/>
            <person name="Wingfield M.J."/>
            <person name="Xiong C."/>
            <person name="Yue Q."/>
            <person name="Zhang X."/>
        </authorList>
    </citation>
    <scope>NUCLEOTIDE SEQUENCE [LARGE SCALE GENOMIC DNA]</scope>
    <source>
        <strain evidence="2 3">BP 5553</strain>
    </source>
</reference>
<evidence type="ECO:0000313" key="3">
    <source>
        <dbReference type="Proteomes" id="UP000254866"/>
    </source>
</evidence>
<comment type="caution">
    <text evidence="2">The sequence shown here is derived from an EMBL/GenBank/DDBJ whole genome shotgun (WGS) entry which is preliminary data.</text>
</comment>
<dbReference type="RefSeq" id="XP_031868504.1">
    <property type="nucleotide sequence ID" value="XM_032015083.1"/>
</dbReference>
<gene>
    <name evidence="2" type="ORF">BP5553_06460</name>
</gene>
<dbReference type="AlphaFoldDB" id="A0A370TK02"/>
<dbReference type="OrthoDB" id="4156714at2759"/>
<feature type="compositionally biased region" description="Low complexity" evidence="1">
    <location>
        <begin position="88"/>
        <end position="102"/>
    </location>
</feature>
<protein>
    <submittedName>
        <fullName evidence="2">Uncharacterized protein</fullName>
    </submittedName>
</protein>
<dbReference type="GeneID" id="43599309"/>
<organism evidence="2 3">
    <name type="scientific">Venustampulla echinocandica</name>
    <dbReference type="NCBI Taxonomy" id="2656787"/>
    <lineage>
        <taxon>Eukaryota</taxon>
        <taxon>Fungi</taxon>
        <taxon>Dikarya</taxon>
        <taxon>Ascomycota</taxon>
        <taxon>Pezizomycotina</taxon>
        <taxon>Leotiomycetes</taxon>
        <taxon>Helotiales</taxon>
        <taxon>Pleuroascaceae</taxon>
        <taxon>Venustampulla</taxon>
    </lineage>
</organism>
<name>A0A370TK02_9HELO</name>
<evidence type="ECO:0000256" key="1">
    <source>
        <dbReference type="SAM" id="MobiDB-lite"/>
    </source>
</evidence>
<evidence type="ECO:0000313" key="2">
    <source>
        <dbReference type="EMBL" id="RDL35848.1"/>
    </source>
</evidence>
<accession>A0A370TK02</accession>
<sequence>MHQTSSSQVKSEREISPISSVSDLGPLDIDTPPERYLPPGNPTSRSPLRDIAHTRQSTTPTMSSDRRRTSVIQPPAKQPSGTLDRRQQQSTKQQSTPKKQSPGFFRWITGTTGTDSIEPEAEQLLKTQADEIHHLTMLLREKEDAIKSVSENHMKDKEHQQRYFQDEWQHWEKEIEQHYQQIGSQKNDTIQNLQVQVQELASHRKKIQEKCNTIIRRQQEESFKQMETGRWIPREEGRVLADFERIRTQMRTWAKGAAVKNIAAIQDVAEEQRASLLAALSRVAVVENNQLPRGLSTPKGPSLLLNALLAHDVYTSLFRSPFFFLNDGLEYGPAGDGLDDSLNKIYGLALGSNVEDAHIWRSQTLRLLLPPLREGNTDGEKGLHERTKGMIAKVAELHASRFAASSARYLIDTNKANAKKLSSIYQEAASVSYMLWTRKTAMRLVTLSDMGSPTFNVDNSRLKPHTMVHPDDHDDQLKGRQITLIVHPLLQVCGTDEGRDYDNARVWVPAEREMVPQLFNGKSLNYAEHPYLVHEAKNPSKLMPNAPIGKEQPGTKRVAVGGSVSRPYFNRNRQHQNQMFCSPVPVWRNDTLALDSPGSTFYELEGLNLQTPLPEDVSTSSALE</sequence>
<feature type="region of interest" description="Disordered" evidence="1">
    <location>
        <begin position="1"/>
        <end position="105"/>
    </location>
</feature>
<feature type="compositionally biased region" description="Polar residues" evidence="1">
    <location>
        <begin position="54"/>
        <end position="63"/>
    </location>
</feature>
<dbReference type="EMBL" id="NPIC01000005">
    <property type="protein sequence ID" value="RDL35848.1"/>
    <property type="molecule type" value="Genomic_DNA"/>
</dbReference>
<proteinExistence type="predicted"/>